<dbReference type="InterPro" id="IPR050638">
    <property type="entry name" value="AA-Vitamin_Transporters"/>
</dbReference>
<comment type="caution">
    <text evidence="9">The sequence shown here is derived from an EMBL/GenBank/DDBJ whole genome shotgun (WGS) entry which is preliminary data.</text>
</comment>
<evidence type="ECO:0000313" key="9">
    <source>
        <dbReference type="EMBL" id="GGM36012.1"/>
    </source>
</evidence>
<comment type="subcellular location">
    <subcellularLocation>
        <location evidence="1">Cell membrane</location>
        <topology evidence="1">Multi-pass membrane protein</topology>
    </subcellularLocation>
</comment>
<feature type="transmembrane region" description="Helical" evidence="7">
    <location>
        <begin position="138"/>
        <end position="158"/>
    </location>
</feature>
<gene>
    <name evidence="9" type="ORF">GCM10011351_22590</name>
</gene>
<evidence type="ECO:0000313" key="10">
    <source>
        <dbReference type="Proteomes" id="UP000618460"/>
    </source>
</evidence>
<feature type="transmembrane region" description="Helical" evidence="7">
    <location>
        <begin position="24"/>
        <end position="43"/>
    </location>
</feature>
<dbReference type="SUPFAM" id="SSF103481">
    <property type="entry name" value="Multidrug resistance efflux transporter EmrE"/>
    <property type="match status" value="2"/>
</dbReference>
<name>A0A917WWQ9_9BACI</name>
<keyword evidence="6 7" id="KW-0472">Membrane</keyword>
<feature type="transmembrane region" description="Helical" evidence="7">
    <location>
        <begin position="81"/>
        <end position="101"/>
    </location>
</feature>
<protein>
    <submittedName>
        <fullName evidence="9">Permease</fullName>
    </submittedName>
</protein>
<accession>A0A917WWQ9</accession>
<comment type="similarity">
    <text evidence="2">Belongs to the EamA transporter family.</text>
</comment>
<feature type="transmembrane region" description="Helical" evidence="7">
    <location>
        <begin position="108"/>
        <end position="126"/>
    </location>
</feature>
<dbReference type="Proteomes" id="UP000618460">
    <property type="component" value="Unassembled WGS sequence"/>
</dbReference>
<reference evidence="9" key="2">
    <citation type="submission" date="2020-09" db="EMBL/GenBank/DDBJ databases">
        <authorList>
            <person name="Sun Q."/>
            <person name="Zhou Y."/>
        </authorList>
    </citation>
    <scope>NUCLEOTIDE SEQUENCE</scope>
    <source>
        <strain evidence="9">CGMCC 1.6333</strain>
    </source>
</reference>
<proteinExistence type="inferred from homology"/>
<keyword evidence="4 7" id="KW-0812">Transmembrane</keyword>
<evidence type="ECO:0000256" key="6">
    <source>
        <dbReference type="ARBA" id="ARBA00023136"/>
    </source>
</evidence>
<dbReference type="InterPro" id="IPR000620">
    <property type="entry name" value="EamA_dom"/>
</dbReference>
<dbReference type="InterPro" id="IPR037185">
    <property type="entry name" value="EmrE-like"/>
</dbReference>
<dbReference type="AlphaFoldDB" id="A0A917WWQ9"/>
<dbReference type="EMBL" id="BMLG01000013">
    <property type="protein sequence ID" value="GGM36012.1"/>
    <property type="molecule type" value="Genomic_DNA"/>
</dbReference>
<evidence type="ECO:0000256" key="1">
    <source>
        <dbReference type="ARBA" id="ARBA00004651"/>
    </source>
</evidence>
<evidence type="ECO:0000256" key="3">
    <source>
        <dbReference type="ARBA" id="ARBA00022475"/>
    </source>
</evidence>
<feature type="transmembrane region" description="Helical" evidence="7">
    <location>
        <begin position="235"/>
        <end position="254"/>
    </location>
</feature>
<evidence type="ECO:0000256" key="5">
    <source>
        <dbReference type="ARBA" id="ARBA00022989"/>
    </source>
</evidence>
<dbReference type="GO" id="GO:0005886">
    <property type="term" value="C:plasma membrane"/>
    <property type="evidence" value="ECO:0007669"/>
    <property type="project" value="UniProtKB-SubCell"/>
</dbReference>
<dbReference type="PANTHER" id="PTHR32322">
    <property type="entry name" value="INNER MEMBRANE TRANSPORTER"/>
    <property type="match status" value="1"/>
</dbReference>
<keyword evidence="3" id="KW-1003">Cell membrane</keyword>
<evidence type="ECO:0000256" key="4">
    <source>
        <dbReference type="ARBA" id="ARBA00022692"/>
    </source>
</evidence>
<feature type="transmembrane region" description="Helical" evidence="7">
    <location>
        <begin position="170"/>
        <end position="192"/>
    </location>
</feature>
<dbReference type="Gene3D" id="1.10.3730.20">
    <property type="match status" value="1"/>
</dbReference>
<dbReference type="Pfam" id="PF00892">
    <property type="entry name" value="EamA"/>
    <property type="match status" value="2"/>
</dbReference>
<organism evidence="9 10">
    <name type="scientific">Paraliobacillus quinghaiensis</name>
    <dbReference type="NCBI Taxonomy" id="470815"/>
    <lineage>
        <taxon>Bacteria</taxon>
        <taxon>Bacillati</taxon>
        <taxon>Bacillota</taxon>
        <taxon>Bacilli</taxon>
        <taxon>Bacillales</taxon>
        <taxon>Bacillaceae</taxon>
        <taxon>Paraliobacillus</taxon>
    </lineage>
</organism>
<evidence type="ECO:0000256" key="2">
    <source>
        <dbReference type="ARBA" id="ARBA00007362"/>
    </source>
</evidence>
<sequence>MIIYAGNILIGKAINELAPFTITFFRLLIAFIVVLPIGFRSAWRNRSLFWKYKKPFTIMSLTGVTFFNTFIYGALQFTSASNVSVLETVIPVITIVLSAWILKERLRVIQWFGVMLSIIGALWVVLDGAILELATINWNIGDFIMIGAILSWAFYSVFVKQYMHLFPPFAALLVMTSISLVVLFPIMLTEWIFYGIPSIFELEYVTSLLYLGVFPSLIALLLYNNAVHKLGASTAAIFLNFLPVVTMVGAYFWLGESITLMQIVGALFVIVGVVITTQRNLLKKDKILAPFVKEQ</sequence>
<feature type="domain" description="EamA" evidence="8">
    <location>
        <begin position="2"/>
        <end position="125"/>
    </location>
</feature>
<feature type="transmembrane region" description="Helical" evidence="7">
    <location>
        <begin position="55"/>
        <end position="75"/>
    </location>
</feature>
<evidence type="ECO:0000259" key="8">
    <source>
        <dbReference type="Pfam" id="PF00892"/>
    </source>
</evidence>
<keyword evidence="5 7" id="KW-1133">Transmembrane helix</keyword>
<feature type="transmembrane region" description="Helical" evidence="7">
    <location>
        <begin position="204"/>
        <end position="223"/>
    </location>
</feature>
<feature type="transmembrane region" description="Helical" evidence="7">
    <location>
        <begin position="260"/>
        <end position="277"/>
    </location>
</feature>
<feature type="domain" description="EamA" evidence="8">
    <location>
        <begin position="140"/>
        <end position="277"/>
    </location>
</feature>
<evidence type="ECO:0000256" key="7">
    <source>
        <dbReference type="SAM" id="Phobius"/>
    </source>
</evidence>
<reference evidence="9" key="1">
    <citation type="journal article" date="2014" name="Int. J. Syst. Evol. Microbiol.">
        <title>Complete genome sequence of Corynebacterium casei LMG S-19264T (=DSM 44701T), isolated from a smear-ripened cheese.</title>
        <authorList>
            <consortium name="US DOE Joint Genome Institute (JGI-PGF)"/>
            <person name="Walter F."/>
            <person name="Albersmeier A."/>
            <person name="Kalinowski J."/>
            <person name="Ruckert C."/>
        </authorList>
    </citation>
    <scope>NUCLEOTIDE SEQUENCE</scope>
    <source>
        <strain evidence="9">CGMCC 1.6333</strain>
    </source>
</reference>
<keyword evidence="10" id="KW-1185">Reference proteome</keyword>
<dbReference type="PANTHER" id="PTHR32322:SF18">
    <property type="entry name" value="S-ADENOSYLMETHIONINE_S-ADENOSYLHOMOCYSTEINE TRANSPORTER"/>
    <property type="match status" value="1"/>
</dbReference>